<comment type="caution">
    <text evidence="2">The sequence shown here is derived from an EMBL/GenBank/DDBJ whole genome shotgun (WGS) entry which is preliminary data.</text>
</comment>
<sequence>MELKDIQAFLETNKDDQTVKEYLQGLKSPTLEGVQAFVNSNDDAKKWLSSEKDKHFDKGLNTWMEKTFPQKLEEEIKKRYPDETPEQKRIRELEMKWEEEARKSKVAEVKLKAQSVANEKKLPLSIVDLVVSDDEAKTLDYLTKFEEAMQSYVQTEVESRLNDGDYIPPSGGSGSPDLGSLSASQLISQGFTQTK</sequence>
<reference evidence="2 3" key="1">
    <citation type="journal article" date="2010" name="Int. J. Syst. Evol. Microbiol.">
        <title>Bacillus horneckiae sp. nov., isolated from a spacecraft-assembly clean room.</title>
        <authorList>
            <person name="Vaishampayan P."/>
            <person name="Probst A."/>
            <person name="Krishnamurthi S."/>
            <person name="Ghosh S."/>
            <person name="Osman S."/>
            <person name="McDowall A."/>
            <person name="Ruckmani A."/>
            <person name="Mayilraj S."/>
            <person name="Venkateswaran K."/>
        </authorList>
    </citation>
    <scope>NUCLEOTIDE SEQUENCE [LARGE SCALE GENOMIC DNA]</scope>
    <source>
        <strain evidence="3">1PO1SC</strain>
    </source>
</reference>
<keyword evidence="3" id="KW-1185">Reference proteome</keyword>
<feature type="region of interest" description="Disordered" evidence="1">
    <location>
        <begin position="156"/>
        <end position="195"/>
    </location>
</feature>
<dbReference type="EMBL" id="PISD01000031">
    <property type="protein sequence ID" value="PKG28201.1"/>
    <property type="molecule type" value="Genomic_DNA"/>
</dbReference>
<evidence type="ECO:0000313" key="3">
    <source>
        <dbReference type="Proteomes" id="UP000233343"/>
    </source>
</evidence>
<dbReference type="Proteomes" id="UP000233343">
    <property type="component" value="Unassembled WGS sequence"/>
</dbReference>
<dbReference type="InterPro" id="IPR025580">
    <property type="entry name" value="Gp46"/>
</dbReference>
<accession>A0A2N0ZFA5</accession>
<dbReference type="AlphaFoldDB" id="A0A2N0ZFA5"/>
<feature type="compositionally biased region" description="Low complexity" evidence="1">
    <location>
        <begin position="164"/>
        <end position="182"/>
    </location>
</feature>
<gene>
    <name evidence="2" type="ORF">CWS20_15270</name>
</gene>
<organism evidence="2 3">
    <name type="scientific">Cytobacillus horneckiae</name>
    <dbReference type="NCBI Taxonomy" id="549687"/>
    <lineage>
        <taxon>Bacteria</taxon>
        <taxon>Bacillati</taxon>
        <taxon>Bacillota</taxon>
        <taxon>Bacilli</taxon>
        <taxon>Bacillales</taxon>
        <taxon>Bacillaceae</taxon>
        <taxon>Cytobacillus</taxon>
    </lineage>
</organism>
<evidence type="ECO:0000313" key="2">
    <source>
        <dbReference type="EMBL" id="PKG28201.1"/>
    </source>
</evidence>
<dbReference type="RefSeq" id="WP_066196445.1">
    <property type="nucleotide sequence ID" value="NZ_JARMMB010000009.1"/>
</dbReference>
<name>A0A2N0ZFA5_9BACI</name>
<proteinExistence type="predicted"/>
<feature type="compositionally biased region" description="Polar residues" evidence="1">
    <location>
        <begin position="183"/>
        <end position="195"/>
    </location>
</feature>
<evidence type="ECO:0000256" key="1">
    <source>
        <dbReference type="SAM" id="MobiDB-lite"/>
    </source>
</evidence>
<protein>
    <submittedName>
        <fullName evidence="2">DUF4355 domain-containing protein</fullName>
    </submittedName>
</protein>
<dbReference type="Pfam" id="PF14265">
    <property type="entry name" value="DUF4355"/>
    <property type="match status" value="1"/>
</dbReference>